<proteinExistence type="predicted"/>
<keyword evidence="3" id="KW-1185">Reference proteome</keyword>
<dbReference type="PANTHER" id="PTHR38116">
    <property type="entry name" value="CHROMOSOME 7, WHOLE GENOME SHOTGUN SEQUENCE"/>
    <property type="match status" value="1"/>
</dbReference>
<gene>
    <name evidence="2" type="ORF">PFICI_07485</name>
</gene>
<dbReference type="OMA" id="IMAQYEA"/>
<accession>W3X453</accession>
<protein>
    <recommendedName>
        <fullName evidence="4">BZIP domain-containing protein</fullName>
    </recommendedName>
</protein>
<evidence type="ECO:0008006" key="4">
    <source>
        <dbReference type="Google" id="ProtNLM"/>
    </source>
</evidence>
<dbReference type="Proteomes" id="UP000030651">
    <property type="component" value="Unassembled WGS sequence"/>
</dbReference>
<feature type="region of interest" description="Disordered" evidence="1">
    <location>
        <begin position="1"/>
        <end position="89"/>
    </location>
</feature>
<sequence>MAQAVSPEVGLEVTAGPGAPQTRVELVPMSQQNNVRKPEDDWTGITSAAERRKLQNRLSQRRYRQARARTKKETQTPPTPPECSASTTSAQRNLAVKFRGLANAVNHHDNTHNSLLDKMGPSVLRKMADEFEIMMQRDFLLGSPRVDLVLTLIQFNVFRALLSNTQSLGWDFQWLECEEPDSPWTAAVNNEDATSTYSSCPLSLQPTDMQRKVRHHPWIDLWPIPKMRDNLLLAAGLYDEDELCNVLLEFKDIPNEQSGLLVWGEPWDSASWEVSATFVRHWAWAIQGCDELQASTNRWRIARGEKPLRW</sequence>
<dbReference type="GeneID" id="19272498"/>
<evidence type="ECO:0000256" key="1">
    <source>
        <dbReference type="SAM" id="MobiDB-lite"/>
    </source>
</evidence>
<dbReference type="OrthoDB" id="2245989at2759"/>
<dbReference type="RefSeq" id="XP_007834257.1">
    <property type="nucleotide sequence ID" value="XM_007836066.1"/>
</dbReference>
<dbReference type="HOGENOM" id="CLU_033726_0_0_1"/>
<name>W3X453_PESFW</name>
<feature type="compositionally biased region" description="Basic residues" evidence="1">
    <location>
        <begin position="59"/>
        <end position="70"/>
    </location>
</feature>
<organism evidence="2 3">
    <name type="scientific">Pestalotiopsis fici (strain W106-1 / CGMCC3.15140)</name>
    <dbReference type="NCBI Taxonomy" id="1229662"/>
    <lineage>
        <taxon>Eukaryota</taxon>
        <taxon>Fungi</taxon>
        <taxon>Dikarya</taxon>
        <taxon>Ascomycota</taxon>
        <taxon>Pezizomycotina</taxon>
        <taxon>Sordariomycetes</taxon>
        <taxon>Xylariomycetidae</taxon>
        <taxon>Amphisphaeriales</taxon>
        <taxon>Sporocadaceae</taxon>
        <taxon>Pestalotiopsis</taxon>
    </lineage>
</organism>
<dbReference type="KEGG" id="pfy:PFICI_07485"/>
<evidence type="ECO:0000313" key="2">
    <source>
        <dbReference type="EMBL" id="ETS79956.1"/>
    </source>
</evidence>
<evidence type="ECO:0000313" key="3">
    <source>
        <dbReference type="Proteomes" id="UP000030651"/>
    </source>
</evidence>
<dbReference type="AlphaFoldDB" id="W3X453"/>
<dbReference type="eggNOG" id="ENOG502S6JE">
    <property type="taxonomic scope" value="Eukaryota"/>
</dbReference>
<dbReference type="EMBL" id="KI912113">
    <property type="protein sequence ID" value="ETS79956.1"/>
    <property type="molecule type" value="Genomic_DNA"/>
</dbReference>
<dbReference type="Pfam" id="PF11905">
    <property type="entry name" value="DUF3425"/>
    <property type="match status" value="1"/>
</dbReference>
<dbReference type="PANTHER" id="PTHR38116:SF1">
    <property type="entry name" value="BZIP DOMAIN-CONTAINING PROTEIN"/>
    <property type="match status" value="1"/>
</dbReference>
<dbReference type="InParanoid" id="W3X453"/>
<reference evidence="3" key="1">
    <citation type="journal article" date="2015" name="BMC Genomics">
        <title>Genomic and transcriptomic analysis of the endophytic fungus Pestalotiopsis fici reveals its lifestyle and high potential for synthesis of natural products.</title>
        <authorList>
            <person name="Wang X."/>
            <person name="Zhang X."/>
            <person name="Liu L."/>
            <person name="Xiang M."/>
            <person name="Wang W."/>
            <person name="Sun X."/>
            <person name="Che Y."/>
            <person name="Guo L."/>
            <person name="Liu G."/>
            <person name="Guo L."/>
            <person name="Wang C."/>
            <person name="Yin W.B."/>
            <person name="Stadler M."/>
            <person name="Zhang X."/>
            <person name="Liu X."/>
        </authorList>
    </citation>
    <scope>NUCLEOTIDE SEQUENCE [LARGE SCALE GENOMIC DNA]</scope>
    <source>
        <strain evidence="3">W106-1 / CGMCC3.15140</strain>
    </source>
</reference>
<dbReference type="InterPro" id="IPR021833">
    <property type="entry name" value="DUF3425"/>
</dbReference>